<dbReference type="AlphaFoldDB" id="A0A9P5ZEQ0"/>
<evidence type="ECO:0000313" key="2">
    <source>
        <dbReference type="Proteomes" id="UP000807025"/>
    </source>
</evidence>
<gene>
    <name evidence="1" type="ORF">BDN71DRAFT_1514517</name>
</gene>
<dbReference type="EMBL" id="MU154869">
    <property type="protein sequence ID" value="KAF9486882.1"/>
    <property type="molecule type" value="Genomic_DNA"/>
</dbReference>
<comment type="caution">
    <text evidence="1">The sequence shown here is derived from an EMBL/GenBank/DDBJ whole genome shotgun (WGS) entry which is preliminary data.</text>
</comment>
<protein>
    <submittedName>
        <fullName evidence="1">Uncharacterized protein</fullName>
    </submittedName>
</protein>
<dbReference type="Proteomes" id="UP000807025">
    <property type="component" value="Unassembled WGS sequence"/>
</dbReference>
<keyword evidence="2" id="KW-1185">Reference proteome</keyword>
<proteinExistence type="predicted"/>
<accession>A0A9P5ZEQ0</accession>
<reference evidence="1" key="1">
    <citation type="submission" date="2020-11" db="EMBL/GenBank/DDBJ databases">
        <authorList>
            <consortium name="DOE Joint Genome Institute"/>
            <person name="Ahrendt S."/>
            <person name="Riley R."/>
            <person name="Andreopoulos W."/>
            <person name="Labutti K."/>
            <person name="Pangilinan J."/>
            <person name="Ruiz-Duenas F.J."/>
            <person name="Barrasa J.M."/>
            <person name="Sanchez-Garcia M."/>
            <person name="Camarero S."/>
            <person name="Miyauchi S."/>
            <person name="Serrano A."/>
            <person name="Linde D."/>
            <person name="Babiker R."/>
            <person name="Drula E."/>
            <person name="Ayuso-Fernandez I."/>
            <person name="Pacheco R."/>
            <person name="Padilla G."/>
            <person name="Ferreira P."/>
            <person name="Barriuso J."/>
            <person name="Kellner H."/>
            <person name="Castanera R."/>
            <person name="Alfaro M."/>
            <person name="Ramirez L."/>
            <person name="Pisabarro A.G."/>
            <person name="Kuo A."/>
            <person name="Tritt A."/>
            <person name="Lipzen A."/>
            <person name="He G."/>
            <person name="Yan M."/>
            <person name="Ng V."/>
            <person name="Cullen D."/>
            <person name="Martin F."/>
            <person name="Rosso M.-N."/>
            <person name="Henrissat B."/>
            <person name="Hibbett D."/>
            <person name="Martinez A.T."/>
            <person name="Grigoriev I.V."/>
        </authorList>
    </citation>
    <scope>NUCLEOTIDE SEQUENCE</scope>
    <source>
        <strain evidence="1">ATCC 90797</strain>
    </source>
</reference>
<sequence>MLRDCSEAATIASSVNAVESPLAWAGSSTGDYARRAGYILPLAAFLGNLPPSSATARDLPALRNAPKPSKYQLSVTSTTQRSRAASRDAWLFPSIEVHRAEPMNLDPATSIHTSRLQAARWHGEHGRALGPSLTTTIETRNLQELGAISCA</sequence>
<evidence type="ECO:0000313" key="1">
    <source>
        <dbReference type="EMBL" id="KAF9486882.1"/>
    </source>
</evidence>
<organism evidence="1 2">
    <name type="scientific">Pleurotus eryngii</name>
    <name type="common">Boletus of the steppes</name>
    <dbReference type="NCBI Taxonomy" id="5323"/>
    <lineage>
        <taxon>Eukaryota</taxon>
        <taxon>Fungi</taxon>
        <taxon>Dikarya</taxon>
        <taxon>Basidiomycota</taxon>
        <taxon>Agaricomycotina</taxon>
        <taxon>Agaricomycetes</taxon>
        <taxon>Agaricomycetidae</taxon>
        <taxon>Agaricales</taxon>
        <taxon>Pleurotineae</taxon>
        <taxon>Pleurotaceae</taxon>
        <taxon>Pleurotus</taxon>
    </lineage>
</organism>
<name>A0A9P5ZEQ0_PLEER</name>